<feature type="compositionally biased region" description="Polar residues" evidence="1">
    <location>
        <begin position="44"/>
        <end position="56"/>
    </location>
</feature>
<protein>
    <submittedName>
        <fullName evidence="3">Uncharacterized protein</fullName>
    </submittedName>
</protein>
<dbReference type="Proteomes" id="UP000747399">
    <property type="component" value="Unassembled WGS sequence"/>
</dbReference>
<evidence type="ECO:0000313" key="4">
    <source>
        <dbReference type="Proteomes" id="UP000747399"/>
    </source>
</evidence>
<feature type="region of interest" description="Disordered" evidence="1">
    <location>
        <begin position="134"/>
        <end position="162"/>
    </location>
</feature>
<gene>
    <name evidence="3" type="ORF">Vafri_8806</name>
</gene>
<keyword evidence="2" id="KW-0472">Membrane</keyword>
<keyword evidence="4" id="KW-1185">Reference proteome</keyword>
<feature type="compositionally biased region" description="Polar residues" evidence="1">
    <location>
        <begin position="149"/>
        <end position="160"/>
    </location>
</feature>
<reference evidence="3" key="1">
    <citation type="journal article" date="2021" name="Proc. Natl. Acad. Sci. U.S.A.">
        <title>Three genomes in the algal genus Volvox reveal the fate of a haploid sex-determining region after a transition to homothallism.</title>
        <authorList>
            <person name="Yamamoto K."/>
            <person name="Hamaji T."/>
            <person name="Kawai-Toyooka H."/>
            <person name="Matsuzaki R."/>
            <person name="Takahashi F."/>
            <person name="Nishimura Y."/>
            <person name="Kawachi M."/>
            <person name="Noguchi H."/>
            <person name="Minakuchi Y."/>
            <person name="Umen J.G."/>
            <person name="Toyoda A."/>
            <person name="Nozaki H."/>
        </authorList>
    </citation>
    <scope>NUCLEOTIDE SEQUENCE</scope>
    <source>
        <strain evidence="3">NIES-3780</strain>
    </source>
</reference>
<evidence type="ECO:0000256" key="2">
    <source>
        <dbReference type="SAM" id="Phobius"/>
    </source>
</evidence>
<organism evidence="3 4">
    <name type="scientific">Volvox africanus</name>
    <dbReference type="NCBI Taxonomy" id="51714"/>
    <lineage>
        <taxon>Eukaryota</taxon>
        <taxon>Viridiplantae</taxon>
        <taxon>Chlorophyta</taxon>
        <taxon>core chlorophytes</taxon>
        <taxon>Chlorophyceae</taxon>
        <taxon>CS clade</taxon>
        <taxon>Chlamydomonadales</taxon>
        <taxon>Volvocaceae</taxon>
        <taxon>Volvox</taxon>
    </lineage>
</organism>
<evidence type="ECO:0000256" key="1">
    <source>
        <dbReference type="SAM" id="MobiDB-lite"/>
    </source>
</evidence>
<accession>A0A8J4B4L8</accession>
<keyword evidence="2" id="KW-1133">Transmembrane helix</keyword>
<feature type="region of interest" description="Disordered" evidence="1">
    <location>
        <begin position="21"/>
        <end position="88"/>
    </location>
</feature>
<feature type="transmembrane region" description="Helical" evidence="2">
    <location>
        <begin position="272"/>
        <end position="292"/>
    </location>
</feature>
<dbReference type="AlphaFoldDB" id="A0A8J4B4L8"/>
<evidence type="ECO:0000313" key="3">
    <source>
        <dbReference type="EMBL" id="GIL53128.1"/>
    </source>
</evidence>
<proteinExistence type="predicted"/>
<dbReference type="EMBL" id="BNCO01000014">
    <property type="protein sequence ID" value="GIL53128.1"/>
    <property type="molecule type" value="Genomic_DNA"/>
</dbReference>
<comment type="caution">
    <text evidence="3">The sequence shown here is derived from an EMBL/GenBank/DDBJ whole genome shotgun (WGS) entry which is preliminary data.</text>
</comment>
<feature type="transmembrane region" description="Helical" evidence="2">
    <location>
        <begin position="304"/>
        <end position="322"/>
    </location>
</feature>
<name>A0A8J4B4L8_9CHLO</name>
<sequence length="415" mass="43903">MLLNTRPMEVSFQDFHFPSCNNLQQDGGRRSAGGSGDQSQASQRPVNGQHDTSQVIATEAPAKPHLPDGDCQDGGTSNDHAQGTKRPAVVSHGVARDGNDSRPNGCNLKSGNALDFVLPNGAPSGAHHVRPLAARTDSPLDGPAGLLTRRSSSGSNNAQSPRHPIAAVHGPHRLHSGHAILSSASRQRHSHGGVASQEGAFLFPRKQPHPYPLRLSRTGVTAPHSGTAVSASAAAAVASARPYPGAFIRYVVAPLMLLPLSWPWLLLRSMQAMLGLMCLTAAVMADGLILLADLLRRNRHNAEILTTWAAAWLAWVVGSYWAVLAQLHMGCEDFLNRIIQLLAPLLAAALRSSPAAARIAGLITPVMAAAAKAQAAMYGAYCFVHDEIVPVALDLAERLPLVHWLLHRAVEGGSA</sequence>
<keyword evidence="2" id="KW-0812">Transmembrane</keyword>